<keyword evidence="6" id="KW-1185">Reference proteome</keyword>
<dbReference type="GO" id="GO:0051607">
    <property type="term" value="P:defense response to virus"/>
    <property type="evidence" value="ECO:0007669"/>
    <property type="project" value="UniProtKB-KW"/>
</dbReference>
<dbReference type="GeneID" id="6165797"/>
<accession>B1YE50</accession>
<dbReference type="HOGENOM" id="CLU_1076128_0_0_2"/>
<evidence type="ECO:0000313" key="5">
    <source>
        <dbReference type="EMBL" id="ACB40063.1"/>
    </source>
</evidence>
<feature type="domain" description="HD Cas3-type" evidence="4">
    <location>
        <begin position="9"/>
        <end position="204"/>
    </location>
</feature>
<name>B1YE50_PYRNV</name>
<gene>
    <name evidence="5" type="ordered locus">Tneu_1133</name>
</gene>
<dbReference type="Gene3D" id="1.10.3210.30">
    <property type="match status" value="1"/>
</dbReference>
<keyword evidence="2" id="KW-0378">Hydrolase</keyword>
<dbReference type="STRING" id="444157.Tneu_1133"/>
<evidence type="ECO:0000256" key="1">
    <source>
        <dbReference type="ARBA" id="ARBA00022723"/>
    </source>
</evidence>
<dbReference type="AlphaFoldDB" id="B1YE50"/>
<proteinExistence type="predicted"/>
<dbReference type="SUPFAM" id="SSF109604">
    <property type="entry name" value="HD-domain/PDEase-like"/>
    <property type="match status" value="1"/>
</dbReference>
<dbReference type="EMBL" id="CP001014">
    <property type="protein sequence ID" value="ACB40063.1"/>
    <property type="molecule type" value="Genomic_DNA"/>
</dbReference>
<reference evidence="5" key="1">
    <citation type="submission" date="2008-03" db="EMBL/GenBank/DDBJ databases">
        <title>Complete sequence of Thermoproteus neutrophilus V24Sta.</title>
        <authorList>
            <consortium name="US DOE Joint Genome Institute"/>
            <person name="Copeland A."/>
            <person name="Lucas S."/>
            <person name="Lapidus A."/>
            <person name="Glavina del Rio T."/>
            <person name="Dalin E."/>
            <person name="Tice H."/>
            <person name="Bruce D."/>
            <person name="Goodwin L."/>
            <person name="Pitluck S."/>
            <person name="Sims D."/>
            <person name="Brettin T."/>
            <person name="Detter J.C."/>
            <person name="Han C."/>
            <person name="Kuske C.R."/>
            <person name="Schmutz J."/>
            <person name="Larimer F."/>
            <person name="Land M."/>
            <person name="Hauser L."/>
            <person name="Kyrpides N."/>
            <person name="Mikhailova N."/>
            <person name="Biddle J.F."/>
            <person name="Zhang Z."/>
            <person name="Fitz-Gibbon S.T."/>
            <person name="Lowe T.M."/>
            <person name="Saltikov C."/>
            <person name="House C.H."/>
            <person name="Richardson P."/>
        </authorList>
    </citation>
    <scope>NUCLEOTIDE SEQUENCE [LARGE SCALE GENOMIC DNA]</scope>
    <source>
        <strain evidence="5">V24Sta</strain>
    </source>
</reference>
<keyword evidence="3" id="KW-0051">Antiviral defense</keyword>
<dbReference type="InterPro" id="IPR006483">
    <property type="entry name" value="CRISPR-assoc_Cas3_HD"/>
</dbReference>
<sequence>MSCCAYFRGRDCLQTYEDHITQALEACERLRPYYGRWMEKAFGTADAAALAVEFHDLGKLARAYTAGNRARYRHEVLGAYFALRSVQTEARYYVAAAVALHHEPMILAAYAGELGERAIHVSTLRAMLKDSDLSLGCTPNYSYRPEVAAALREWASRPPTADDVADAFQELAVYLSGGAPQEVRVKRLRVAGLLHVLTVCDNWGARGRPGEGTFISRYMAASELGL</sequence>
<dbReference type="RefSeq" id="WP_012350482.1">
    <property type="nucleotide sequence ID" value="NC_010525.1"/>
</dbReference>
<dbReference type="OrthoDB" id="38882at2157"/>
<dbReference type="PROSITE" id="PS51643">
    <property type="entry name" value="HD_CAS3"/>
    <property type="match status" value="1"/>
</dbReference>
<dbReference type="GO" id="GO:0046872">
    <property type="term" value="F:metal ion binding"/>
    <property type="evidence" value="ECO:0007669"/>
    <property type="project" value="UniProtKB-KW"/>
</dbReference>
<organism evidence="5 6">
    <name type="scientific">Pyrobaculum neutrophilum (strain DSM 2338 / JCM 9278 / NBRC 100436 / V24Sta)</name>
    <name type="common">Thermoproteus neutrophilus</name>
    <dbReference type="NCBI Taxonomy" id="444157"/>
    <lineage>
        <taxon>Archaea</taxon>
        <taxon>Thermoproteota</taxon>
        <taxon>Thermoprotei</taxon>
        <taxon>Thermoproteales</taxon>
        <taxon>Thermoproteaceae</taxon>
        <taxon>Pyrobaculum</taxon>
    </lineage>
</organism>
<dbReference type="KEGG" id="tne:Tneu_1133"/>
<dbReference type="eggNOG" id="arCOG01442">
    <property type="taxonomic scope" value="Archaea"/>
</dbReference>
<evidence type="ECO:0000256" key="3">
    <source>
        <dbReference type="ARBA" id="ARBA00023118"/>
    </source>
</evidence>
<evidence type="ECO:0000259" key="4">
    <source>
        <dbReference type="PROSITE" id="PS51643"/>
    </source>
</evidence>
<dbReference type="GO" id="GO:0016787">
    <property type="term" value="F:hydrolase activity"/>
    <property type="evidence" value="ECO:0007669"/>
    <property type="project" value="UniProtKB-KW"/>
</dbReference>
<protein>
    <submittedName>
        <fullName evidence="5">CRISPR-associated HD domain protein</fullName>
    </submittedName>
</protein>
<evidence type="ECO:0000256" key="2">
    <source>
        <dbReference type="ARBA" id="ARBA00022801"/>
    </source>
</evidence>
<evidence type="ECO:0000313" key="6">
    <source>
        <dbReference type="Proteomes" id="UP000001694"/>
    </source>
</evidence>
<keyword evidence="1" id="KW-0479">Metal-binding</keyword>
<dbReference type="Proteomes" id="UP000001694">
    <property type="component" value="Chromosome"/>
</dbReference>
<dbReference type="InterPro" id="IPR038257">
    <property type="entry name" value="CRISPR-assoc_Cas3_HD_sf"/>
</dbReference>